<comment type="similarity">
    <text evidence="3">Belongs to the peptidase M50B family.</text>
</comment>
<dbReference type="CDD" id="cd06158">
    <property type="entry name" value="S2P-M50_like_1"/>
    <property type="match status" value="1"/>
</dbReference>
<dbReference type="Proteomes" id="UP000318296">
    <property type="component" value="Unassembled WGS sequence"/>
</dbReference>
<comment type="caution">
    <text evidence="15">The sequence shown here is derived from an EMBL/GenBank/DDBJ whole genome shotgun (WGS) entry which is preliminary data.</text>
</comment>
<evidence type="ECO:0000256" key="11">
    <source>
        <dbReference type="ARBA" id="ARBA00023049"/>
    </source>
</evidence>
<name>A0A554LE21_9BACT</name>
<accession>A0A554LE21</accession>
<keyword evidence="9" id="KW-0862">Zinc</keyword>
<feature type="transmembrane region" description="Helical" evidence="13">
    <location>
        <begin position="176"/>
        <end position="197"/>
    </location>
</feature>
<keyword evidence="11" id="KW-0482">Metalloprotease</keyword>
<feature type="domain" description="Peptidase M50" evidence="14">
    <location>
        <begin position="131"/>
        <end position="180"/>
    </location>
</feature>
<keyword evidence="5 15" id="KW-0645">Protease</keyword>
<dbReference type="GO" id="GO:0046872">
    <property type="term" value="F:metal ion binding"/>
    <property type="evidence" value="ECO:0007669"/>
    <property type="project" value="UniProtKB-KW"/>
</dbReference>
<protein>
    <submittedName>
        <fullName evidence="15">Metal-dependent protease</fullName>
    </submittedName>
</protein>
<organism evidence="15 16">
    <name type="scientific">Candidatus Berkelbacteria bacterium Licking1014_96</name>
    <dbReference type="NCBI Taxonomy" id="2017149"/>
    <lineage>
        <taxon>Bacteria</taxon>
        <taxon>Candidatus Berkelbacteria</taxon>
    </lineage>
</organism>
<dbReference type="GO" id="GO:0008237">
    <property type="term" value="F:metallopeptidase activity"/>
    <property type="evidence" value="ECO:0007669"/>
    <property type="project" value="UniProtKB-KW"/>
</dbReference>
<keyword evidence="6 13" id="KW-0812">Transmembrane</keyword>
<evidence type="ECO:0000256" key="8">
    <source>
        <dbReference type="ARBA" id="ARBA00022801"/>
    </source>
</evidence>
<dbReference type="InterPro" id="IPR008915">
    <property type="entry name" value="Peptidase_M50"/>
</dbReference>
<keyword evidence="10 13" id="KW-1133">Transmembrane helix</keyword>
<evidence type="ECO:0000259" key="14">
    <source>
        <dbReference type="Pfam" id="PF02163"/>
    </source>
</evidence>
<keyword evidence="12 13" id="KW-0472">Membrane</keyword>
<dbReference type="AlphaFoldDB" id="A0A554LE21"/>
<sequence length="212" mass="23914">MLILSLLSTPYVLVGLLLSLLIGITVHEFSHAWMATRLGDPTAKLMGRLSLNPLKHLDPFGTIFLLLVGFGWGRPVPYNPQYLRHGKKDEVKIALAGPLSNFILALIFALPYRLSYYLHLDWTQNPFFIIAAVITEINIILAVFNLLPIPPLDGSKIIFLFLSEETRAQFERIGPLVLMGLIFIVYIFRINLFGAVLSPVIELLLNFIRTFP</sequence>
<feature type="transmembrane region" description="Helical" evidence="13">
    <location>
        <begin position="93"/>
        <end position="114"/>
    </location>
</feature>
<evidence type="ECO:0000256" key="6">
    <source>
        <dbReference type="ARBA" id="ARBA00022692"/>
    </source>
</evidence>
<evidence type="ECO:0000256" key="12">
    <source>
        <dbReference type="ARBA" id="ARBA00023136"/>
    </source>
</evidence>
<evidence type="ECO:0000256" key="1">
    <source>
        <dbReference type="ARBA" id="ARBA00001947"/>
    </source>
</evidence>
<evidence type="ECO:0000256" key="9">
    <source>
        <dbReference type="ARBA" id="ARBA00022833"/>
    </source>
</evidence>
<keyword evidence="8" id="KW-0378">Hydrolase</keyword>
<proteinExistence type="inferred from homology"/>
<gene>
    <name evidence="15" type="ORF">CEN92_326</name>
</gene>
<evidence type="ECO:0000256" key="7">
    <source>
        <dbReference type="ARBA" id="ARBA00022723"/>
    </source>
</evidence>
<evidence type="ECO:0000256" key="13">
    <source>
        <dbReference type="SAM" id="Phobius"/>
    </source>
</evidence>
<feature type="transmembrane region" description="Helical" evidence="13">
    <location>
        <begin position="126"/>
        <end position="147"/>
    </location>
</feature>
<reference evidence="15 16" key="1">
    <citation type="submission" date="2017-07" db="EMBL/GenBank/DDBJ databases">
        <title>Mechanisms for carbon and nitrogen cycling indicate functional differentiation within the Candidate Phyla Radiation.</title>
        <authorList>
            <person name="Danczak R.E."/>
            <person name="Johnston M.D."/>
            <person name="Kenah C."/>
            <person name="Slattery M."/>
            <person name="Wrighton K.C."/>
            <person name="Wilkins M.J."/>
        </authorList>
    </citation>
    <scope>NUCLEOTIDE SEQUENCE [LARGE SCALE GENOMIC DNA]</scope>
    <source>
        <strain evidence="15">Licking1014_96</strain>
    </source>
</reference>
<evidence type="ECO:0000256" key="10">
    <source>
        <dbReference type="ARBA" id="ARBA00022989"/>
    </source>
</evidence>
<dbReference type="GO" id="GO:0006508">
    <property type="term" value="P:proteolysis"/>
    <property type="evidence" value="ECO:0007669"/>
    <property type="project" value="UniProtKB-KW"/>
</dbReference>
<comment type="cofactor">
    <cofactor evidence="1">
        <name>Zn(2+)</name>
        <dbReference type="ChEBI" id="CHEBI:29105"/>
    </cofactor>
</comment>
<feature type="domain" description="Peptidase M50" evidence="14">
    <location>
        <begin position="16"/>
        <end position="110"/>
    </location>
</feature>
<evidence type="ECO:0000256" key="5">
    <source>
        <dbReference type="ARBA" id="ARBA00022670"/>
    </source>
</evidence>
<evidence type="ECO:0000313" key="15">
    <source>
        <dbReference type="EMBL" id="TSC91136.1"/>
    </source>
</evidence>
<dbReference type="EMBL" id="VMGH01000047">
    <property type="protein sequence ID" value="TSC91136.1"/>
    <property type="molecule type" value="Genomic_DNA"/>
</dbReference>
<evidence type="ECO:0000256" key="3">
    <source>
        <dbReference type="ARBA" id="ARBA00007931"/>
    </source>
</evidence>
<dbReference type="GO" id="GO:0005886">
    <property type="term" value="C:plasma membrane"/>
    <property type="evidence" value="ECO:0007669"/>
    <property type="project" value="UniProtKB-SubCell"/>
</dbReference>
<dbReference type="InterPro" id="IPR044537">
    <property type="entry name" value="Rip2-like"/>
</dbReference>
<feature type="transmembrane region" description="Helical" evidence="13">
    <location>
        <begin position="12"/>
        <end position="34"/>
    </location>
</feature>
<dbReference type="PANTHER" id="PTHR35864:SF1">
    <property type="entry name" value="ZINC METALLOPROTEASE YWHC-RELATED"/>
    <property type="match status" value="1"/>
</dbReference>
<dbReference type="InterPro" id="IPR052348">
    <property type="entry name" value="Metallopeptidase_M50B"/>
</dbReference>
<evidence type="ECO:0000256" key="4">
    <source>
        <dbReference type="ARBA" id="ARBA00022475"/>
    </source>
</evidence>
<evidence type="ECO:0000256" key="2">
    <source>
        <dbReference type="ARBA" id="ARBA00004651"/>
    </source>
</evidence>
<keyword evidence="7" id="KW-0479">Metal-binding</keyword>
<evidence type="ECO:0000313" key="16">
    <source>
        <dbReference type="Proteomes" id="UP000318296"/>
    </source>
</evidence>
<keyword evidence="4" id="KW-1003">Cell membrane</keyword>
<dbReference type="Pfam" id="PF02163">
    <property type="entry name" value="Peptidase_M50"/>
    <property type="match status" value="2"/>
</dbReference>
<dbReference type="PANTHER" id="PTHR35864">
    <property type="entry name" value="ZINC METALLOPROTEASE MJ0611-RELATED"/>
    <property type="match status" value="1"/>
</dbReference>
<feature type="transmembrane region" description="Helical" evidence="13">
    <location>
        <begin position="54"/>
        <end position="72"/>
    </location>
</feature>
<comment type="subcellular location">
    <subcellularLocation>
        <location evidence="2">Cell membrane</location>
        <topology evidence="2">Multi-pass membrane protein</topology>
    </subcellularLocation>
</comment>